<accession>A0A445MW94</accession>
<gene>
    <name evidence="1" type="ORF">PITCH_A1920077</name>
</gene>
<proteinExistence type="predicted"/>
<evidence type="ECO:0008006" key="2">
    <source>
        <dbReference type="Google" id="ProtNLM"/>
    </source>
</evidence>
<dbReference type="AlphaFoldDB" id="A0A445MW94"/>
<name>A0A445MW94_9BACT</name>
<evidence type="ECO:0000313" key="1">
    <source>
        <dbReference type="EMBL" id="SPD73738.1"/>
    </source>
</evidence>
<protein>
    <recommendedName>
        <fullName evidence="2">Conjugal transfer protein TraB</fullName>
    </recommendedName>
</protein>
<sequence length="50" mass="5816">MKDENELVVKVTKEIVVKFIEVGRLSVNSFEEAWKQIYKTVSESITEKRG</sequence>
<reference evidence="1" key="1">
    <citation type="submission" date="2018-01" db="EMBL/GenBank/DDBJ databases">
        <authorList>
            <person name="Regsiter A."/>
            <person name="William W."/>
        </authorList>
    </citation>
    <scope>NUCLEOTIDE SEQUENCE</scope>
    <source>
        <strain evidence="1">TRIP AH-1</strain>
    </source>
</reference>
<dbReference type="EMBL" id="OJIN01000104">
    <property type="protein sequence ID" value="SPD73738.1"/>
    <property type="molecule type" value="Genomic_DNA"/>
</dbReference>
<organism evidence="1">
    <name type="scientific">uncultured Desulfobacterium sp</name>
    <dbReference type="NCBI Taxonomy" id="201089"/>
    <lineage>
        <taxon>Bacteria</taxon>
        <taxon>Pseudomonadati</taxon>
        <taxon>Thermodesulfobacteriota</taxon>
        <taxon>Desulfobacteria</taxon>
        <taxon>Desulfobacterales</taxon>
        <taxon>Desulfobacteriaceae</taxon>
        <taxon>Desulfobacterium</taxon>
        <taxon>environmental samples</taxon>
    </lineage>
</organism>